<proteinExistence type="predicted"/>
<feature type="compositionally biased region" description="Basic and acidic residues" evidence="1">
    <location>
        <begin position="45"/>
        <end position="64"/>
    </location>
</feature>
<gene>
    <name evidence="2" type="ORF">KIW84_045907</name>
</gene>
<dbReference type="EMBL" id="JAMSHJ010000004">
    <property type="protein sequence ID" value="KAI5422651.1"/>
    <property type="molecule type" value="Genomic_DNA"/>
</dbReference>
<evidence type="ECO:0000313" key="3">
    <source>
        <dbReference type="Proteomes" id="UP001058974"/>
    </source>
</evidence>
<reference evidence="2 3" key="1">
    <citation type="journal article" date="2022" name="Nat. Genet.">
        <title>Improved pea reference genome and pan-genome highlight genomic features and evolutionary characteristics.</title>
        <authorList>
            <person name="Yang T."/>
            <person name="Liu R."/>
            <person name="Luo Y."/>
            <person name="Hu S."/>
            <person name="Wang D."/>
            <person name="Wang C."/>
            <person name="Pandey M.K."/>
            <person name="Ge S."/>
            <person name="Xu Q."/>
            <person name="Li N."/>
            <person name="Li G."/>
            <person name="Huang Y."/>
            <person name="Saxena R.K."/>
            <person name="Ji Y."/>
            <person name="Li M."/>
            <person name="Yan X."/>
            <person name="He Y."/>
            <person name="Liu Y."/>
            <person name="Wang X."/>
            <person name="Xiang C."/>
            <person name="Varshney R.K."/>
            <person name="Ding H."/>
            <person name="Gao S."/>
            <person name="Zong X."/>
        </authorList>
    </citation>
    <scope>NUCLEOTIDE SEQUENCE [LARGE SCALE GENOMIC DNA]</scope>
    <source>
        <strain evidence="2 3">cv. Zhongwan 6</strain>
    </source>
</reference>
<comment type="caution">
    <text evidence="2">The sequence shown here is derived from an EMBL/GenBank/DDBJ whole genome shotgun (WGS) entry which is preliminary data.</text>
</comment>
<protein>
    <submittedName>
        <fullName evidence="2">Uncharacterized protein</fullName>
    </submittedName>
</protein>
<accession>A0A9D4XK76</accession>
<name>A0A9D4XK76_PEA</name>
<feature type="region of interest" description="Disordered" evidence="1">
    <location>
        <begin position="42"/>
        <end position="64"/>
    </location>
</feature>
<dbReference type="Proteomes" id="UP001058974">
    <property type="component" value="Chromosome 4"/>
</dbReference>
<feature type="region of interest" description="Disordered" evidence="1">
    <location>
        <begin position="145"/>
        <end position="169"/>
    </location>
</feature>
<keyword evidence="3" id="KW-1185">Reference proteome</keyword>
<evidence type="ECO:0000256" key="1">
    <source>
        <dbReference type="SAM" id="MobiDB-lite"/>
    </source>
</evidence>
<dbReference type="Gramene" id="Psat04G0590700-T1">
    <property type="protein sequence ID" value="KAI5422651.1"/>
    <property type="gene ID" value="KIW84_045907"/>
</dbReference>
<feature type="compositionally biased region" description="Acidic residues" evidence="1">
    <location>
        <begin position="150"/>
        <end position="169"/>
    </location>
</feature>
<evidence type="ECO:0000313" key="2">
    <source>
        <dbReference type="EMBL" id="KAI5422651.1"/>
    </source>
</evidence>
<sequence length="169" mass="19098">MLNKILKHVFQHLANHKLNPLPVVDIHVFAINVNDILDVDDDSSEDLRDENSQNEKHEIQGERNVEADEDDAIPISNIIKIVVEYIMVTKHKCQAAGGNSSLVSKGTLRDVLLELMEVTKALQETITVSTIRKRNMDDLIKMMTMKKEAGEEDADSEEEKETTSNSEEE</sequence>
<organism evidence="2 3">
    <name type="scientific">Pisum sativum</name>
    <name type="common">Garden pea</name>
    <name type="synonym">Lathyrus oleraceus</name>
    <dbReference type="NCBI Taxonomy" id="3888"/>
    <lineage>
        <taxon>Eukaryota</taxon>
        <taxon>Viridiplantae</taxon>
        <taxon>Streptophyta</taxon>
        <taxon>Embryophyta</taxon>
        <taxon>Tracheophyta</taxon>
        <taxon>Spermatophyta</taxon>
        <taxon>Magnoliopsida</taxon>
        <taxon>eudicotyledons</taxon>
        <taxon>Gunneridae</taxon>
        <taxon>Pentapetalae</taxon>
        <taxon>rosids</taxon>
        <taxon>fabids</taxon>
        <taxon>Fabales</taxon>
        <taxon>Fabaceae</taxon>
        <taxon>Papilionoideae</taxon>
        <taxon>50 kb inversion clade</taxon>
        <taxon>NPAAA clade</taxon>
        <taxon>Hologalegina</taxon>
        <taxon>IRL clade</taxon>
        <taxon>Fabeae</taxon>
        <taxon>Lathyrus</taxon>
    </lineage>
</organism>
<dbReference type="AlphaFoldDB" id="A0A9D4XK76"/>